<name>A0ABM6DFL0_9BORD</name>
<reference evidence="2 3" key="1">
    <citation type="submission" date="2016-07" db="EMBL/GenBank/DDBJ databases">
        <title>Complete genome sequences of Bordetella pseudohinzii.</title>
        <authorList>
            <person name="Spilker T."/>
            <person name="Darrah R."/>
            <person name="LiPuma J.J."/>
        </authorList>
    </citation>
    <scope>NUCLEOTIDE SEQUENCE [LARGE SCALE GENOMIC DNA]</scope>
    <source>
        <strain evidence="2 3">HI4681</strain>
    </source>
</reference>
<keyword evidence="1" id="KW-0812">Transmembrane</keyword>
<feature type="transmembrane region" description="Helical" evidence="1">
    <location>
        <begin position="6"/>
        <end position="25"/>
    </location>
</feature>
<evidence type="ECO:0000256" key="1">
    <source>
        <dbReference type="SAM" id="Phobius"/>
    </source>
</evidence>
<keyword evidence="3" id="KW-1185">Reference proteome</keyword>
<gene>
    <name evidence="2" type="ORF">BBN53_11880</name>
</gene>
<dbReference type="InterPro" id="IPR039261">
    <property type="entry name" value="FNR_nucleotide-bd"/>
</dbReference>
<organism evidence="2 3">
    <name type="scientific">Bordetella pseudohinzii</name>
    <dbReference type="NCBI Taxonomy" id="1331258"/>
    <lineage>
        <taxon>Bacteria</taxon>
        <taxon>Pseudomonadati</taxon>
        <taxon>Pseudomonadota</taxon>
        <taxon>Betaproteobacteria</taxon>
        <taxon>Burkholderiales</taxon>
        <taxon>Alcaligenaceae</taxon>
        <taxon>Bordetella</taxon>
    </lineage>
</organism>
<sequence length="109" mass="12478">MECNQSWFGALMEIVNTVTIVFFVTQLPDLEFMERIQRHAESAGVTLHIHVKGRDPRLTGEVVREMLPDWQSASIRFCGPAGIGDAIEANMQEWGMDPTAFHRELFQMR</sequence>
<dbReference type="Gene3D" id="3.40.50.80">
    <property type="entry name" value="Nucleotide-binding domain of ferredoxin-NADP reductase (FNR) module"/>
    <property type="match status" value="1"/>
</dbReference>
<dbReference type="EMBL" id="CP016440">
    <property type="protein sequence ID" value="ANY16533.1"/>
    <property type="molecule type" value="Genomic_DNA"/>
</dbReference>
<keyword evidence="1" id="KW-1133">Transmembrane helix</keyword>
<protein>
    <submittedName>
        <fullName evidence="2">Uncharacterized protein</fullName>
    </submittedName>
</protein>
<evidence type="ECO:0000313" key="3">
    <source>
        <dbReference type="Proteomes" id="UP000092950"/>
    </source>
</evidence>
<keyword evidence="1" id="KW-0472">Membrane</keyword>
<evidence type="ECO:0000313" key="2">
    <source>
        <dbReference type="EMBL" id="ANY16533.1"/>
    </source>
</evidence>
<dbReference type="SUPFAM" id="SSF52343">
    <property type="entry name" value="Ferredoxin reductase-like, C-terminal NADP-linked domain"/>
    <property type="match status" value="1"/>
</dbReference>
<proteinExistence type="predicted"/>
<dbReference type="Proteomes" id="UP000092950">
    <property type="component" value="Chromosome"/>
</dbReference>
<accession>A0ABM6DFL0</accession>